<feature type="region of interest" description="Disordered" evidence="1">
    <location>
        <begin position="1"/>
        <end position="31"/>
    </location>
</feature>
<sequence length="145" mass="15485">MSRRSADSPVAGERARPAGGEAAAARRREQRRAFIRAHHPDVGGDPVLFAKGLRVWADVGDGRPVGPAGPATRPGSGPTAYRRRSVAARLAGRAALLGRLLRGRGDTDGHRGGWYRQRWDRLVGGWRGGAPRTGGDPARCGPRVR</sequence>
<dbReference type="Proteomes" id="UP000234331">
    <property type="component" value="Unassembled WGS sequence"/>
</dbReference>
<name>A0A2I2L102_9ACTN</name>
<proteinExistence type="predicted"/>
<evidence type="ECO:0000313" key="3">
    <source>
        <dbReference type="Proteomes" id="UP000234331"/>
    </source>
</evidence>
<organism evidence="2 3">
    <name type="scientific">Frankia canadensis</name>
    <dbReference type="NCBI Taxonomy" id="1836972"/>
    <lineage>
        <taxon>Bacteria</taxon>
        <taxon>Bacillati</taxon>
        <taxon>Actinomycetota</taxon>
        <taxon>Actinomycetes</taxon>
        <taxon>Frankiales</taxon>
        <taxon>Frankiaceae</taxon>
        <taxon>Frankia</taxon>
    </lineage>
</organism>
<dbReference type="RefSeq" id="WP_101835649.1">
    <property type="nucleotide sequence ID" value="NZ_FZMO01000543.1"/>
</dbReference>
<feature type="region of interest" description="Disordered" evidence="1">
    <location>
        <begin position="61"/>
        <end position="82"/>
    </location>
</feature>
<gene>
    <name evidence="2" type="ORF">FRACA_760010</name>
</gene>
<evidence type="ECO:0000256" key="1">
    <source>
        <dbReference type="SAM" id="MobiDB-lite"/>
    </source>
</evidence>
<dbReference type="AlphaFoldDB" id="A0A2I2L102"/>
<dbReference type="EMBL" id="FZMO01000543">
    <property type="protein sequence ID" value="SNQ51601.1"/>
    <property type="molecule type" value="Genomic_DNA"/>
</dbReference>
<feature type="region of interest" description="Disordered" evidence="1">
    <location>
        <begin position="126"/>
        <end position="145"/>
    </location>
</feature>
<dbReference type="OrthoDB" id="5198651at2"/>
<protein>
    <submittedName>
        <fullName evidence="2">Uncharacterized protein</fullName>
    </submittedName>
</protein>
<keyword evidence="3" id="KW-1185">Reference proteome</keyword>
<evidence type="ECO:0000313" key="2">
    <source>
        <dbReference type="EMBL" id="SNQ51601.1"/>
    </source>
</evidence>
<accession>A0A2I2L102</accession>
<reference evidence="2 3" key="1">
    <citation type="submission" date="2017-06" db="EMBL/GenBank/DDBJ databases">
        <authorList>
            <person name="Kim H.J."/>
            <person name="Triplett B.A."/>
        </authorList>
    </citation>
    <scope>NUCLEOTIDE SEQUENCE [LARGE SCALE GENOMIC DNA]</scope>
    <source>
        <strain evidence="2">FRACA_ARgP5</strain>
    </source>
</reference>